<comment type="caution">
    <text evidence="2">The sequence shown here is derived from an EMBL/GenBank/DDBJ whole genome shotgun (WGS) entry which is preliminary data.</text>
</comment>
<feature type="compositionally biased region" description="Acidic residues" evidence="1">
    <location>
        <begin position="289"/>
        <end position="304"/>
    </location>
</feature>
<evidence type="ECO:0000313" key="2">
    <source>
        <dbReference type="EMBL" id="KAH7111165.1"/>
    </source>
</evidence>
<name>A0A9P9D0K7_9HYPO</name>
<proteinExistence type="predicted"/>
<gene>
    <name evidence="2" type="ORF">B0J13DRAFT_591048</name>
</gene>
<dbReference type="OrthoDB" id="3932329at2759"/>
<dbReference type="AlphaFoldDB" id="A0A9P9D0K7"/>
<dbReference type="EMBL" id="JAGMUU010000057">
    <property type="protein sequence ID" value="KAH7111165.1"/>
    <property type="molecule type" value="Genomic_DNA"/>
</dbReference>
<feature type="region of interest" description="Disordered" evidence="1">
    <location>
        <begin position="281"/>
        <end position="304"/>
    </location>
</feature>
<accession>A0A9P9D0K7</accession>
<evidence type="ECO:0000256" key="1">
    <source>
        <dbReference type="SAM" id="MobiDB-lite"/>
    </source>
</evidence>
<dbReference type="Proteomes" id="UP000717696">
    <property type="component" value="Unassembled WGS sequence"/>
</dbReference>
<evidence type="ECO:0000313" key="3">
    <source>
        <dbReference type="Proteomes" id="UP000717696"/>
    </source>
</evidence>
<organism evidence="2 3">
    <name type="scientific">Dactylonectria estremocensis</name>
    <dbReference type="NCBI Taxonomy" id="1079267"/>
    <lineage>
        <taxon>Eukaryota</taxon>
        <taxon>Fungi</taxon>
        <taxon>Dikarya</taxon>
        <taxon>Ascomycota</taxon>
        <taxon>Pezizomycotina</taxon>
        <taxon>Sordariomycetes</taxon>
        <taxon>Hypocreomycetidae</taxon>
        <taxon>Hypocreales</taxon>
        <taxon>Nectriaceae</taxon>
        <taxon>Dactylonectria</taxon>
    </lineage>
</organism>
<reference evidence="2" key="1">
    <citation type="journal article" date="2021" name="Nat. Commun.">
        <title>Genetic determinants of endophytism in the Arabidopsis root mycobiome.</title>
        <authorList>
            <person name="Mesny F."/>
            <person name="Miyauchi S."/>
            <person name="Thiergart T."/>
            <person name="Pickel B."/>
            <person name="Atanasova L."/>
            <person name="Karlsson M."/>
            <person name="Huettel B."/>
            <person name="Barry K.W."/>
            <person name="Haridas S."/>
            <person name="Chen C."/>
            <person name="Bauer D."/>
            <person name="Andreopoulos W."/>
            <person name="Pangilinan J."/>
            <person name="LaButti K."/>
            <person name="Riley R."/>
            <person name="Lipzen A."/>
            <person name="Clum A."/>
            <person name="Drula E."/>
            <person name="Henrissat B."/>
            <person name="Kohler A."/>
            <person name="Grigoriev I.V."/>
            <person name="Martin F.M."/>
            <person name="Hacquard S."/>
        </authorList>
    </citation>
    <scope>NUCLEOTIDE SEQUENCE</scope>
    <source>
        <strain evidence="2">MPI-CAGE-AT-0021</strain>
    </source>
</reference>
<keyword evidence="3" id="KW-1185">Reference proteome</keyword>
<protein>
    <submittedName>
        <fullName evidence="2">Uncharacterized protein</fullName>
    </submittedName>
</protein>
<sequence length="352" mass="40495">MAEARQSNCMICGVSLPESSPPCKPHGQDPPGWSLYKWRESHVEKGPKSMTVPDEDVSVFCSDVYNRGQSVSPSGVPIGMQIENLSEPHENYDPVDGKRWCLPIHSGCEIIARRTMQAPEGRIRSIGDLWMTLDRRCIKTAWDETVLTPKAIYAERPEQTLTMLEWYCDLLNIPNLTSALMSNLERLESPAAGSDQLTNLFNNLLRQKEDGIAFHLREGEECTYLIPQPFWKKVLLQISFLWDIKTNLIEEKEQKTESGGFEWNWEKLTRQVLAEVPPAYAREEKEYRSDDDEEEEEIDWDSEEPAPWDYSQVGLVVPPGFTNRRRIWQILVEMYPNDVGMVHSSDEEDKNS</sequence>